<name>A0A2N9F3A4_FAGSY</name>
<feature type="region of interest" description="Disordered" evidence="1">
    <location>
        <begin position="21"/>
        <end position="42"/>
    </location>
</feature>
<accession>A0A2N9F3A4</accession>
<evidence type="ECO:0000256" key="1">
    <source>
        <dbReference type="SAM" id="MobiDB-lite"/>
    </source>
</evidence>
<reference evidence="2" key="1">
    <citation type="submission" date="2018-02" db="EMBL/GenBank/DDBJ databases">
        <authorList>
            <person name="Cohen D.B."/>
            <person name="Kent A.D."/>
        </authorList>
    </citation>
    <scope>NUCLEOTIDE SEQUENCE</scope>
</reference>
<evidence type="ECO:0000313" key="2">
    <source>
        <dbReference type="EMBL" id="SPC81565.1"/>
    </source>
</evidence>
<dbReference type="EMBL" id="OIVN01000524">
    <property type="protein sequence ID" value="SPC81565.1"/>
    <property type="molecule type" value="Genomic_DNA"/>
</dbReference>
<gene>
    <name evidence="2" type="ORF">FSB_LOCUS9447</name>
</gene>
<feature type="compositionally biased region" description="Low complexity" evidence="1">
    <location>
        <begin position="21"/>
        <end position="31"/>
    </location>
</feature>
<sequence length="56" mass="6615">MVVGKYEHLTLMTIKLLRVNSPTSKPKLPKSSMKKNSDHHGSGPWWLLPWFEWLWP</sequence>
<proteinExistence type="predicted"/>
<dbReference type="AlphaFoldDB" id="A0A2N9F3A4"/>
<organism evidence="2">
    <name type="scientific">Fagus sylvatica</name>
    <name type="common">Beechnut</name>
    <dbReference type="NCBI Taxonomy" id="28930"/>
    <lineage>
        <taxon>Eukaryota</taxon>
        <taxon>Viridiplantae</taxon>
        <taxon>Streptophyta</taxon>
        <taxon>Embryophyta</taxon>
        <taxon>Tracheophyta</taxon>
        <taxon>Spermatophyta</taxon>
        <taxon>Magnoliopsida</taxon>
        <taxon>eudicotyledons</taxon>
        <taxon>Gunneridae</taxon>
        <taxon>Pentapetalae</taxon>
        <taxon>rosids</taxon>
        <taxon>fabids</taxon>
        <taxon>Fagales</taxon>
        <taxon>Fagaceae</taxon>
        <taxon>Fagus</taxon>
    </lineage>
</organism>
<protein>
    <submittedName>
        <fullName evidence="2">Uncharacterized protein</fullName>
    </submittedName>
</protein>